<keyword evidence="2" id="KW-0547">Nucleotide-binding</keyword>
<dbReference type="SMART" id="SM00240">
    <property type="entry name" value="FHA"/>
    <property type="match status" value="1"/>
</dbReference>
<feature type="region of interest" description="Disordered" evidence="3">
    <location>
        <begin position="213"/>
        <end position="236"/>
    </location>
</feature>
<sequence>MQIRLTVLVHGDAGSGVDVQVTAPADTPLAAVLGPLATAVAPGSATPSVVFCEDRRLDPRRTPLGQPPLVDGAVLAFHRPVEGPGPEPVPGRLLVVAGPDAGGVHLLRGGEARIGRSAEADIPLDDPDVSRVHCAVALGPGGRVTVTDLGSRNGTLLDGRPVAGGPVVMPPGALLRLGESLIRVEAADAVPPPPSSSPAEVPQARRRGLSALAGRRPAEPAEAPAPAGAPAPAEGAAEARWPDLAALLLTALGSAGAPAAGPRLWERGPTHQDAYGVRLGTAQRAAAAPRPVTVSLPEAGSLGLGGPRERVAGVARAALAQLAALHPPSALELVVLAPGRAAEWSWLGWLPHTRPTRGQECRLLLAFDAKQATARIKELTALTAQPAGGRRTVVLVDGDPGTADARAALAHLAITGPAAGVHLIVLAEAPPATPASPTARTLAAARAASPLFRACGTVGLLTGAVATSLRLIGSDGAESPAAGADAVSAAWAERFARALAPVGEETGGQPAAPSPRAPATPLPESCRLLDALELSRVTPGTLRERWHRNAGLPLVLGTGVEGPVAVELADLTTPLTVDGGPGSGRTELVNSLAASLASTLGPRDLSLLLVEGAGDGLRPSAELPHVASYVGATDPVRIRAFARALREELKRRATLLGEADFGRAPTRTRRTPPSPRPAADQELPPMLARGSDPLPWLVVLVDDFDALLTPPLGAPGRQAAGSVLRVLDAVAGEGRRLGVRLILAGGRVAPGSTAWVALTGQPPGRGELRRPGGATAFQAGRVTGRIPRTATLRPTVTRLDWARAGDPPTARPVRELGNGPTDMALLASAAARAAETDHPTATLV</sequence>
<dbReference type="PROSITE" id="PS50006">
    <property type="entry name" value="FHA_DOMAIN"/>
    <property type="match status" value="1"/>
</dbReference>
<dbReference type="CDD" id="cd00060">
    <property type="entry name" value="FHA"/>
    <property type="match status" value="1"/>
</dbReference>
<evidence type="ECO:0000259" key="5">
    <source>
        <dbReference type="PROSITE" id="PS50901"/>
    </source>
</evidence>
<reference evidence="6 7" key="1">
    <citation type="submission" date="2019-03" db="EMBL/GenBank/DDBJ databases">
        <title>Draft genome sequences of novel Actinobacteria.</title>
        <authorList>
            <person name="Sahin N."/>
            <person name="Ay H."/>
            <person name="Saygin H."/>
        </authorList>
    </citation>
    <scope>NUCLEOTIDE SEQUENCE [LARGE SCALE GENOMIC DNA]</scope>
    <source>
        <strain evidence="6 7">DSM 41900</strain>
    </source>
</reference>
<dbReference type="Gene3D" id="2.60.200.20">
    <property type="match status" value="1"/>
</dbReference>
<evidence type="ECO:0000313" key="6">
    <source>
        <dbReference type="EMBL" id="TDC72767.1"/>
    </source>
</evidence>
<dbReference type="SUPFAM" id="SSF49879">
    <property type="entry name" value="SMAD/FHA domain"/>
    <property type="match status" value="1"/>
</dbReference>
<dbReference type="GO" id="GO:0003677">
    <property type="term" value="F:DNA binding"/>
    <property type="evidence" value="ECO:0007669"/>
    <property type="project" value="InterPro"/>
</dbReference>
<keyword evidence="2" id="KW-0067">ATP-binding</keyword>
<dbReference type="OrthoDB" id="9807790at2"/>
<dbReference type="SUPFAM" id="SSF52540">
    <property type="entry name" value="P-loop containing nucleoside triphosphate hydrolases"/>
    <property type="match status" value="1"/>
</dbReference>
<evidence type="ECO:0000256" key="1">
    <source>
        <dbReference type="ARBA" id="ARBA00022553"/>
    </source>
</evidence>
<dbReference type="RefSeq" id="WP_132819636.1">
    <property type="nucleotide sequence ID" value="NZ_SMKI01000230.1"/>
</dbReference>
<dbReference type="InterPro" id="IPR000253">
    <property type="entry name" value="FHA_dom"/>
</dbReference>
<feature type="domain" description="FHA" evidence="4">
    <location>
        <begin position="112"/>
        <end position="162"/>
    </location>
</feature>
<dbReference type="PANTHER" id="PTHR23308">
    <property type="entry name" value="NUCLEAR INHIBITOR OF PROTEIN PHOSPHATASE-1"/>
    <property type="match status" value="1"/>
</dbReference>
<dbReference type="GO" id="GO:0005524">
    <property type="term" value="F:ATP binding"/>
    <property type="evidence" value="ECO:0007669"/>
    <property type="project" value="UniProtKB-UniRule"/>
</dbReference>
<protein>
    <submittedName>
        <fullName evidence="6">FHA domain-containing protein</fullName>
    </submittedName>
</protein>
<dbReference type="Gene3D" id="3.40.50.300">
    <property type="entry name" value="P-loop containing nucleotide triphosphate hydrolases"/>
    <property type="match status" value="2"/>
</dbReference>
<dbReference type="EMBL" id="SMKI01000230">
    <property type="protein sequence ID" value="TDC72767.1"/>
    <property type="molecule type" value="Genomic_DNA"/>
</dbReference>
<feature type="binding site" evidence="2">
    <location>
        <begin position="579"/>
        <end position="586"/>
    </location>
    <ligand>
        <name>ATP</name>
        <dbReference type="ChEBI" id="CHEBI:30616"/>
    </ligand>
</feature>
<organism evidence="6 7">
    <name type="scientific">Streptomyces hainanensis</name>
    <dbReference type="NCBI Taxonomy" id="402648"/>
    <lineage>
        <taxon>Bacteria</taxon>
        <taxon>Bacillati</taxon>
        <taxon>Actinomycetota</taxon>
        <taxon>Actinomycetes</taxon>
        <taxon>Kitasatosporales</taxon>
        <taxon>Streptomycetaceae</taxon>
        <taxon>Streptomyces</taxon>
    </lineage>
</organism>
<keyword evidence="1" id="KW-0597">Phosphoprotein</keyword>
<dbReference type="InterPro" id="IPR008984">
    <property type="entry name" value="SMAD_FHA_dom_sf"/>
</dbReference>
<dbReference type="InterPro" id="IPR050923">
    <property type="entry name" value="Cell_Proc_Reg/RNA_Proc"/>
</dbReference>
<proteinExistence type="predicted"/>
<evidence type="ECO:0000259" key="4">
    <source>
        <dbReference type="PROSITE" id="PS50006"/>
    </source>
</evidence>
<gene>
    <name evidence="6" type="ORF">E1283_20875</name>
</gene>
<dbReference type="Pfam" id="PF00498">
    <property type="entry name" value="FHA"/>
    <property type="match status" value="1"/>
</dbReference>
<feature type="region of interest" description="Disordered" evidence="3">
    <location>
        <begin position="661"/>
        <end position="685"/>
    </location>
</feature>
<accession>A0A4R4T734</accession>
<keyword evidence="7" id="KW-1185">Reference proteome</keyword>
<evidence type="ECO:0000256" key="3">
    <source>
        <dbReference type="SAM" id="MobiDB-lite"/>
    </source>
</evidence>
<evidence type="ECO:0000313" key="7">
    <source>
        <dbReference type="Proteomes" id="UP000295345"/>
    </source>
</evidence>
<dbReference type="InterPro" id="IPR027417">
    <property type="entry name" value="P-loop_NTPase"/>
</dbReference>
<dbReference type="Pfam" id="PF01580">
    <property type="entry name" value="FtsK_SpoIIIE"/>
    <property type="match status" value="1"/>
</dbReference>
<dbReference type="Proteomes" id="UP000295345">
    <property type="component" value="Unassembled WGS sequence"/>
</dbReference>
<dbReference type="PROSITE" id="PS50901">
    <property type="entry name" value="FTSK"/>
    <property type="match status" value="1"/>
</dbReference>
<evidence type="ECO:0000256" key="2">
    <source>
        <dbReference type="PROSITE-ProRule" id="PRU00289"/>
    </source>
</evidence>
<dbReference type="InterPro" id="IPR002543">
    <property type="entry name" value="FtsK_dom"/>
</dbReference>
<dbReference type="AlphaFoldDB" id="A0A4R4T734"/>
<name>A0A4R4T734_9ACTN</name>
<comment type="caution">
    <text evidence="6">The sequence shown here is derived from an EMBL/GenBank/DDBJ whole genome shotgun (WGS) entry which is preliminary data.</text>
</comment>
<feature type="domain" description="FtsK" evidence="5">
    <location>
        <begin position="561"/>
        <end position="777"/>
    </location>
</feature>